<accession>A0ABR3N8P4</accession>
<feature type="signal peptide" evidence="1">
    <location>
        <begin position="1"/>
        <end position="22"/>
    </location>
</feature>
<organism evidence="2 3">
    <name type="scientific">Cirrhinus molitorella</name>
    <name type="common">mud carp</name>
    <dbReference type="NCBI Taxonomy" id="172907"/>
    <lineage>
        <taxon>Eukaryota</taxon>
        <taxon>Metazoa</taxon>
        <taxon>Chordata</taxon>
        <taxon>Craniata</taxon>
        <taxon>Vertebrata</taxon>
        <taxon>Euteleostomi</taxon>
        <taxon>Actinopterygii</taxon>
        <taxon>Neopterygii</taxon>
        <taxon>Teleostei</taxon>
        <taxon>Ostariophysi</taxon>
        <taxon>Cypriniformes</taxon>
        <taxon>Cyprinidae</taxon>
        <taxon>Labeoninae</taxon>
        <taxon>Labeonini</taxon>
        <taxon>Cirrhinus</taxon>
    </lineage>
</organism>
<name>A0ABR3N8P4_9TELE</name>
<dbReference type="Proteomes" id="UP001558613">
    <property type="component" value="Unassembled WGS sequence"/>
</dbReference>
<dbReference type="EMBL" id="JAYMGO010000006">
    <property type="protein sequence ID" value="KAL1273314.1"/>
    <property type="molecule type" value="Genomic_DNA"/>
</dbReference>
<evidence type="ECO:0000313" key="3">
    <source>
        <dbReference type="Proteomes" id="UP001558613"/>
    </source>
</evidence>
<sequence length="121" mass="13643">MPDCVQVRLIALDAVLCTLLQAQRTTLPEQNTYLPSKGRKQAYSRRDSSPLSFLPWTLISSLRLLDGLWCPNEAKVESHYFTLKGEVISQGGQTGNARSAAVLMELKQMAELRCRNHFLHL</sequence>
<feature type="chain" id="PRO_5046306680" description="Secreted protein" evidence="1">
    <location>
        <begin position="23"/>
        <end position="121"/>
    </location>
</feature>
<keyword evidence="3" id="KW-1185">Reference proteome</keyword>
<reference evidence="2 3" key="1">
    <citation type="submission" date="2023-09" db="EMBL/GenBank/DDBJ databases">
        <authorList>
            <person name="Wang M."/>
        </authorList>
    </citation>
    <scope>NUCLEOTIDE SEQUENCE [LARGE SCALE GENOMIC DNA]</scope>
    <source>
        <strain evidence="2">GT-2023</strain>
        <tissue evidence="2">Liver</tissue>
    </source>
</reference>
<evidence type="ECO:0008006" key="4">
    <source>
        <dbReference type="Google" id="ProtNLM"/>
    </source>
</evidence>
<comment type="caution">
    <text evidence="2">The sequence shown here is derived from an EMBL/GenBank/DDBJ whole genome shotgun (WGS) entry which is preliminary data.</text>
</comment>
<proteinExistence type="predicted"/>
<evidence type="ECO:0000256" key="1">
    <source>
        <dbReference type="SAM" id="SignalP"/>
    </source>
</evidence>
<gene>
    <name evidence="2" type="ORF">QQF64_029176</name>
</gene>
<protein>
    <recommendedName>
        <fullName evidence="4">Secreted protein</fullName>
    </recommendedName>
</protein>
<evidence type="ECO:0000313" key="2">
    <source>
        <dbReference type="EMBL" id="KAL1273314.1"/>
    </source>
</evidence>
<keyword evidence="1" id="KW-0732">Signal</keyword>